<sequence>MAVDLKKRKRGPVSYKEPSSDEDFSSDSNDTRSSRRKRIGAPPRRSVRHQTSNTADTTDTQPAPTVQPIRTKAASSRSLGHKSHLRGRGRRRVFYGEDSSSDGLDASEYEASEQIKVDTDAGRGSSLKKIKSSPKKSKNSLRRLGRLGAPLKHPDPSHKIAESSRSIISDGRIPPWATLPYHVLLQIFVYAAHPLHDENLSPTPSIAWLARTARICSTFTKPALTALYRNPPIFALRQNRKKLVQHLISPPSGAHGDYGVMVKRLELDATKMSQLTDAANSLTDLVALIPSLRTLREIDIFDPYDKPPYRERMKQIRRWYYPDELFEALERSNLRLKAWRWSNTYCLKGYLWMKDIHSRDSFQSLRELSLTKYHTRPKPKPETDSDEVIPTVEELLATALTALPNLNALTFETCSIVNGGLLPLLPKNLKSLNITNCRELTSEPFQAFLATHGNRLEELVLNHNQSLDLAFLVNLKETCPRLEVLRMDMHYYSSLLFSSDNEPLYDELLSEGEIPTWPSTLQVIDLEFLRNWSPRAAIAFFTSLIESAGELPSLQEITVTAMVDVDWRQRAEFRKNWTARFQKVFARKTLPPNRNLVSLRAFREAALSAGSPPIDVDEKAPRDSDGNDESKQETSDSDVPLRGRDERGDVWDTKRLRSRAIAKYDSPSMGESGSDEDSNEGLNKGSDDDHGVDIIQGLCHTVIFRIDNSRPQEQIYDEQDFLDDEISGDEDWDGNNDVVDDGGYAW</sequence>
<feature type="region of interest" description="Disordered" evidence="1">
    <location>
        <begin position="662"/>
        <end position="689"/>
    </location>
</feature>
<dbReference type="PANTHER" id="PTHR34755:SF4">
    <property type="entry name" value="F-BOX DOMAIN-CONTAINING PROTEIN"/>
    <property type="match status" value="1"/>
</dbReference>
<keyword evidence="3" id="KW-1185">Reference proteome</keyword>
<feature type="region of interest" description="Disordered" evidence="1">
    <location>
        <begin position="1"/>
        <end position="160"/>
    </location>
</feature>
<feature type="compositionally biased region" description="Basic and acidic residues" evidence="1">
    <location>
        <begin position="616"/>
        <end position="648"/>
    </location>
</feature>
<gene>
    <name evidence="2" type="ORF">B0J11DRAFT_562498</name>
</gene>
<comment type="caution">
    <text evidence="2">The sequence shown here is derived from an EMBL/GenBank/DDBJ whole genome shotgun (WGS) entry which is preliminary data.</text>
</comment>
<feature type="compositionally biased region" description="Basic residues" evidence="1">
    <location>
        <begin position="1"/>
        <end position="11"/>
    </location>
</feature>
<evidence type="ECO:0000313" key="3">
    <source>
        <dbReference type="Proteomes" id="UP000700596"/>
    </source>
</evidence>
<dbReference type="Gene3D" id="3.80.10.10">
    <property type="entry name" value="Ribonuclease Inhibitor"/>
    <property type="match status" value="1"/>
</dbReference>
<dbReference type="Proteomes" id="UP000700596">
    <property type="component" value="Unassembled WGS sequence"/>
</dbReference>
<feature type="compositionally biased region" description="Acidic residues" evidence="1">
    <location>
        <begin position="726"/>
        <end position="740"/>
    </location>
</feature>
<dbReference type="OrthoDB" id="5395390at2759"/>
<proteinExistence type="predicted"/>
<protein>
    <submittedName>
        <fullName evidence="2">Uncharacterized protein</fullName>
    </submittedName>
</protein>
<dbReference type="InterPro" id="IPR032675">
    <property type="entry name" value="LRR_dom_sf"/>
</dbReference>
<accession>A0A9P9IA50</accession>
<feature type="region of interest" description="Disordered" evidence="1">
    <location>
        <begin position="726"/>
        <end position="746"/>
    </location>
</feature>
<dbReference type="AlphaFoldDB" id="A0A9P9IA50"/>
<evidence type="ECO:0000256" key="1">
    <source>
        <dbReference type="SAM" id="MobiDB-lite"/>
    </source>
</evidence>
<feature type="region of interest" description="Disordered" evidence="1">
    <location>
        <begin position="610"/>
        <end position="648"/>
    </location>
</feature>
<evidence type="ECO:0000313" key="2">
    <source>
        <dbReference type="EMBL" id="KAH7112174.1"/>
    </source>
</evidence>
<feature type="compositionally biased region" description="Basic residues" evidence="1">
    <location>
        <begin position="79"/>
        <end position="93"/>
    </location>
</feature>
<dbReference type="SUPFAM" id="SSF52047">
    <property type="entry name" value="RNI-like"/>
    <property type="match status" value="1"/>
</dbReference>
<name>A0A9P9IA50_9PLEO</name>
<dbReference type="EMBL" id="JAGMWT010000022">
    <property type="protein sequence ID" value="KAH7112174.1"/>
    <property type="molecule type" value="Genomic_DNA"/>
</dbReference>
<organism evidence="2 3">
    <name type="scientific">Dendryphion nanum</name>
    <dbReference type="NCBI Taxonomy" id="256645"/>
    <lineage>
        <taxon>Eukaryota</taxon>
        <taxon>Fungi</taxon>
        <taxon>Dikarya</taxon>
        <taxon>Ascomycota</taxon>
        <taxon>Pezizomycotina</taxon>
        <taxon>Dothideomycetes</taxon>
        <taxon>Pleosporomycetidae</taxon>
        <taxon>Pleosporales</taxon>
        <taxon>Torulaceae</taxon>
        <taxon>Dendryphion</taxon>
    </lineage>
</organism>
<feature type="compositionally biased region" description="Low complexity" evidence="1">
    <location>
        <begin position="54"/>
        <end position="67"/>
    </location>
</feature>
<dbReference type="PANTHER" id="PTHR34755">
    <property type="entry name" value="SERINE/ARGININE REPETITIVE MATRIX PROTEIN 3-RELATED"/>
    <property type="match status" value="1"/>
</dbReference>
<feature type="compositionally biased region" description="Basic residues" evidence="1">
    <location>
        <begin position="126"/>
        <end position="145"/>
    </location>
</feature>
<reference evidence="2" key="1">
    <citation type="journal article" date="2021" name="Nat. Commun.">
        <title>Genetic determinants of endophytism in the Arabidopsis root mycobiome.</title>
        <authorList>
            <person name="Mesny F."/>
            <person name="Miyauchi S."/>
            <person name="Thiergart T."/>
            <person name="Pickel B."/>
            <person name="Atanasova L."/>
            <person name="Karlsson M."/>
            <person name="Huettel B."/>
            <person name="Barry K.W."/>
            <person name="Haridas S."/>
            <person name="Chen C."/>
            <person name="Bauer D."/>
            <person name="Andreopoulos W."/>
            <person name="Pangilinan J."/>
            <person name="LaButti K."/>
            <person name="Riley R."/>
            <person name="Lipzen A."/>
            <person name="Clum A."/>
            <person name="Drula E."/>
            <person name="Henrissat B."/>
            <person name="Kohler A."/>
            <person name="Grigoriev I.V."/>
            <person name="Martin F.M."/>
            <person name="Hacquard S."/>
        </authorList>
    </citation>
    <scope>NUCLEOTIDE SEQUENCE</scope>
    <source>
        <strain evidence="2">MPI-CAGE-CH-0243</strain>
    </source>
</reference>
<dbReference type="InterPro" id="IPR052109">
    <property type="entry name" value="SRRM_Domain-Containing"/>
</dbReference>